<comment type="catalytic activity">
    <reaction evidence="1 8">
        <text>3-dehydroquinate = 3-dehydroshikimate + H2O</text>
        <dbReference type="Rhea" id="RHEA:21096"/>
        <dbReference type="ChEBI" id="CHEBI:15377"/>
        <dbReference type="ChEBI" id="CHEBI:16630"/>
        <dbReference type="ChEBI" id="CHEBI:32364"/>
        <dbReference type="EC" id="4.2.1.10"/>
    </reaction>
</comment>
<evidence type="ECO:0000256" key="4">
    <source>
        <dbReference type="ARBA" id="ARBA00011193"/>
    </source>
</evidence>
<dbReference type="HAMAP" id="MF_00169">
    <property type="entry name" value="AroQ"/>
    <property type="match status" value="1"/>
</dbReference>
<evidence type="ECO:0000256" key="1">
    <source>
        <dbReference type="ARBA" id="ARBA00001864"/>
    </source>
</evidence>
<dbReference type="Gene3D" id="3.40.50.9100">
    <property type="entry name" value="Dehydroquinase, class II"/>
    <property type="match status" value="1"/>
</dbReference>
<keyword evidence="7 8" id="KW-0456">Lyase</keyword>
<dbReference type="CDD" id="cd00466">
    <property type="entry name" value="DHQase_II"/>
    <property type="match status" value="1"/>
</dbReference>
<comment type="function">
    <text evidence="8">Catalyzes a trans-dehydration via an enolate intermediate.</text>
</comment>
<dbReference type="EC" id="4.2.1.10" evidence="5 8"/>
<dbReference type="RefSeq" id="WP_330434192.1">
    <property type="nucleotide sequence ID" value="NZ_JAZDUF010000005.1"/>
</dbReference>
<dbReference type="PROSITE" id="PS01029">
    <property type="entry name" value="DEHYDROQUINASE_II"/>
    <property type="match status" value="1"/>
</dbReference>
<evidence type="ECO:0000313" key="10">
    <source>
        <dbReference type="Proteomes" id="UP001347146"/>
    </source>
</evidence>
<keyword evidence="8" id="KW-0028">Amino-acid biosynthesis</keyword>
<dbReference type="EMBL" id="JAZDUF010000005">
    <property type="protein sequence ID" value="MEE3852217.1"/>
    <property type="molecule type" value="Genomic_DNA"/>
</dbReference>
<proteinExistence type="inferred from homology"/>
<evidence type="ECO:0000256" key="8">
    <source>
        <dbReference type="HAMAP-Rule" id="MF_00169"/>
    </source>
</evidence>
<name>A0ABU7MGQ5_9ACTN</name>
<evidence type="ECO:0000256" key="6">
    <source>
        <dbReference type="ARBA" id="ARBA00023141"/>
    </source>
</evidence>
<protein>
    <recommendedName>
        <fullName evidence="5 8">3-dehydroquinate dehydratase</fullName>
        <shortName evidence="8">3-dehydroquinase</shortName>
        <ecNumber evidence="5 8">4.2.1.10</ecNumber>
    </recommendedName>
    <alternativeName>
        <fullName evidence="8">Type II DHQase</fullName>
    </alternativeName>
</protein>
<comment type="similarity">
    <text evidence="3 8">Belongs to the type-II 3-dehydroquinase family.</text>
</comment>
<dbReference type="PANTHER" id="PTHR21272:SF3">
    <property type="entry name" value="CATABOLIC 3-DEHYDROQUINASE"/>
    <property type="match status" value="1"/>
</dbReference>
<dbReference type="NCBIfam" id="NF003806">
    <property type="entry name" value="PRK05395.1-3"/>
    <property type="match status" value="1"/>
</dbReference>
<comment type="subunit">
    <text evidence="4 8">Homododecamer.</text>
</comment>
<feature type="site" description="Transition state stabilizer" evidence="8">
    <location>
        <position position="27"/>
    </location>
</feature>
<dbReference type="InterPro" id="IPR036441">
    <property type="entry name" value="DHquinase_II_sf"/>
</dbReference>
<sequence>MSDTAAGTEPLPILLLNGPNLNTLGVRQPEVYGAATLDDVVDLAERTAGELGFGLRAAQTNHEGQMIDWLHEARGQISGIVINPAAWTHTSVALADALVIPDVPIMEVHISNVHKREAFRHHSYVSPLAAGVIAGYGIRGYEFAIRRLVELVG</sequence>
<dbReference type="InterPro" id="IPR001874">
    <property type="entry name" value="DHquinase_II"/>
</dbReference>
<comment type="caution">
    <text evidence="9">The sequence shown here is derived from an EMBL/GenBank/DDBJ whole genome shotgun (WGS) entry which is preliminary data.</text>
</comment>
<dbReference type="GO" id="GO:0003855">
    <property type="term" value="F:3-dehydroquinate dehydratase activity"/>
    <property type="evidence" value="ECO:0007669"/>
    <property type="project" value="UniProtKB-EC"/>
</dbReference>
<dbReference type="Pfam" id="PF01220">
    <property type="entry name" value="DHquinase_II"/>
    <property type="match status" value="1"/>
</dbReference>
<feature type="active site" description="Proton donor" evidence="8">
    <location>
        <position position="109"/>
    </location>
</feature>
<feature type="binding site" evidence="8">
    <location>
        <position position="89"/>
    </location>
    <ligand>
        <name>substrate</name>
    </ligand>
</feature>
<feature type="binding site" evidence="8">
    <location>
        <begin position="110"/>
        <end position="111"/>
    </location>
    <ligand>
        <name>substrate</name>
    </ligand>
</feature>
<evidence type="ECO:0000256" key="5">
    <source>
        <dbReference type="ARBA" id="ARBA00012060"/>
    </source>
</evidence>
<feature type="binding site" evidence="8">
    <location>
        <position position="96"/>
    </location>
    <ligand>
        <name>substrate</name>
    </ligand>
</feature>
<feature type="binding site" evidence="8">
    <location>
        <position position="120"/>
    </location>
    <ligand>
        <name>substrate</name>
    </ligand>
</feature>
<feature type="active site" description="Proton acceptor" evidence="8">
    <location>
        <position position="32"/>
    </location>
</feature>
<evidence type="ECO:0000256" key="7">
    <source>
        <dbReference type="ARBA" id="ARBA00023239"/>
    </source>
</evidence>
<gene>
    <name evidence="8 9" type="primary">aroQ</name>
    <name evidence="9" type="ORF">VZC37_17895</name>
</gene>
<dbReference type="InterPro" id="IPR018509">
    <property type="entry name" value="DHquinase_II_CS"/>
</dbReference>
<dbReference type="NCBIfam" id="NF003807">
    <property type="entry name" value="PRK05395.1-4"/>
    <property type="match status" value="1"/>
</dbReference>
<feature type="binding site" evidence="8">
    <location>
        <position position="83"/>
    </location>
    <ligand>
        <name>substrate</name>
    </ligand>
</feature>
<evidence type="ECO:0000256" key="3">
    <source>
        <dbReference type="ARBA" id="ARBA00011037"/>
    </source>
</evidence>
<dbReference type="NCBIfam" id="TIGR01088">
    <property type="entry name" value="aroQ"/>
    <property type="match status" value="1"/>
</dbReference>
<evidence type="ECO:0000256" key="2">
    <source>
        <dbReference type="ARBA" id="ARBA00004902"/>
    </source>
</evidence>
<keyword evidence="10" id="KW-1185">Reference proteome</keyword>
<dbReference type="Proteomes" id="UP001347146">
    <property type="component" value="Unassembled WGS sequence"/>
</dbReference>
<evidence type="ECO:0000313" key="9">
    <source>
        <dbReference type="EMBL" id="MEE3852217.1"/>
    </source>
</evidence>
<organism evidence="9 10">
    <name type="scientific">Gordonia sesuvii</name>
    <dbReference type="NCBI Taxonomy" id="3116777"/>
    <lineage>
        <taxon>Bacteria</taxon>
        <taxon>Bacillati</taxon>
        <taxon>Actinomycetota</taxon>
        <taxon>Actinomycetes</taxon>
        <taxon>Mycobacteriales</taxon>
        <taxon>Gordoniaceae</taxon>
        <taxon>Gordonia</taxon>
    </lineage>
</organism>
<keyword evidence="6 8" id="KW-0057">Aromatic amino acid biosynthesis</keyword>
<accession>A0ABU7MGQ5</accession>
<reference evidence="9 10" key="1">
    <citation type="submission" date="2024-01" db="EMBL/GenBank/DDBJ databases">
        <title>Draft genome sequence of Gordonia sp. LSe1-13.</title>
        <authorList>
            <person name="Suphannarot A."/>
            <person name="Mingma R."/>
        </authorList>
    </citation>
    <scope>NUCLEOTIDE SEQUENCE [LARGE SCALE GENOMIC DNA]</scope>
    <source>
        <strain evidence="9 10">LSe1-13</strain>
    </source>
</reference>
<dbReference type="PANTHER" id="PTHR21272">
    <property type="entry name" value="CATABOLIC 3-DEHYDROQUINASE"/>
    <property type="match status" value="1"/>
</dbReference>
<dbReference type="PIRSF" id="PIRSF001399">
    <property type="entry name" value="DHquinase_II"/>
    <property type="match status" value="1"/>
</dbReference>
<comment type="pathway">
    <text evidence="2 8">Metabolic intermediate biosynthesis; chorismate biosynthesis; chorismate from D-erythrose 4-phosphate and phosphoenolpyruvate: step 3/7.</text>
</comment>
<dbReference type="NCBIfam" id="NF003805">
    <property type="entry name" value="PRK05395.1-2"/>
    <property type="match status" value="1"/>
</dbReference>
<dbReference type="SUPFAM" id="SSF52304">
    <property type="entry name" value="Type II 3-dehydroquinate dehydratase"/>
    <property type="match status" value="1"/>
</dbReference>